<dbReference type="SUPFAM" id="SSF56112">
    <property type="entry name" value="Protein kinase-like (PK-like)"/>
    <property type="match status" value="1"/>
</dbReference>
<keyword evidence="11" id="KW-0472">Membrane</keyword>
<feature type="compositionally biased region" description="Basic and acidic residues" evidence="17">
    <location>
        <begin position="1134"/>
        <end position="1150"/>
    </location>
</feature>
<dbReference type="InterPro" id="IPR051345">
    <property type="entry name" value="Importin_beta-like_NTR"/>
</dbReference>
<keyword evidence="8" id="KW-0418">Kinase</keyword>
<comment type="subcellular location">
    <subcellularLocation>
        <location evidence="1">Cell membrane</location>
        <topology evidence="1">Peripheral membrane protein</topology>
    </subcellularLocation>
    <subcellularLocation>
        <location evidence="2">Cytoplasm</location>
    </subcellularLocation>
</comment>
<dbReference type="PROSITE" id="PS00107">
    <property type="entry name" value="PROTEIN_KINASE_ATP"/>
    <property type="match status" value="1"/>
</dbReference>
<keyword evidence="22" id="KW-1185">Reference proteome</keyword>
<proteinExistence type="inferred from homology"/>
<evidence type="ECO:0000259" key="19">
    <source>
        <dbReference type="PROSITE" id="PS50011"/>
    </source>
</evidence>
<dbReference type="GO" id="GO:0005524">
    <property type="term" value="F:ATP binding"/>
    <property type="evidence" value="ECO:0007669"/>
    <property type="project" value="UniProtKB-UniRule"/>
</dbReference>
<evidence type="ECO:0000256" key="2">
    <source>
        <dbReference type="ARBA" id="ARBA00004496"/>
    </source>
</evidence>
<keyword evidence="9 16" id="KW-0067">ATP-binding</keyword>
<feature type="region of interest" description="Disordered" evidence="17">
    <location>
        <begin position="627"/>
        <end position="653"/>
    </location>
</feature>
<dbReference type="Gene3D" id="1.10.510.10">
    <property type="entry name" value="Transferase(Phosphotransferase) domain 1"/>
    <property type="match status" value="1"/>
</dbReference>
<name>A0A8S1EX50_9PELO</name>
<dbReference type="EC" id="2.7.10.2" evidence="3"/>
<evidence type="ECO:0000256" key="17">
    <source>
        <dbReference type="SAM" id="MobiDB-lite"/>
    </source>
</evidence>
<evidence type="ECO:0000256" key="15">
    <source>
        <dbReference type="PROSITE-ProRule" id="PRU00191"/>
    </source>
</evidence>
<dbReference type="InterPro" id="IPR001494">
    <property type="entry name" value="Importin-beta_N"/>
</dbReference>
<dbReference type="GO" id="GO:0004715">
    <property type="term" value="F:non-membrane spanning protein tyrosine kinase activity"/>
    <property type="evidence" value="ECO:0007669"/>
    <property type="project" value="UniProtKB-EC"/>
</dbReference>
<evidence type="ECO:0000256" key="5">
    <source>
        <dbReference type="ARBA" id="ARBA00022490"/>
    </source>
</evidence>
<comment type="caution">
    <text evidence="21">The sequence shown here is derived from an EMBL/GenBank/DDBJ whole genome shotgun (WGS) entry which is preliminary data.</text>
</comment>
<dbReference type="InterPro" id="IPR057942">
    <property type="entry name" value="TPR_TNPO3_IPO13_3rd"/>
</dbReference>
<evidence type="ECO:0000256" key="8">
    <source>
        <dbReference type="ARBA" id="ARBA00022777"/>
    </source>
</evidence>
<dbReference type="Gene3D" id="1.25.10.10">
    <property type="entry name" value="Leucine-rich Repeat Variant"/>
    <property type="match status" value="1"/>
</dbReference>
<dbReference type="InterPro" id="IPR016024">
    <property type="entry name" value="ARM-type_fold"/>
</dbReference>
<feature type="region of interest" description="Disordered" evidence="17">
    <location>
        <begin position="963"/>
        <end position="993"/>
    </location>
</feature>
<dbReference type="Pfam" id="PF24140">
    <property type="entry name" value="TPR_TNPO3_IPO13_3rd"/>
    <property type="match status" value="1"/>
</dbReference>
<dbReference type="InterPro" id="IPR000980">
    <property type="entry name" value="SH2"/>
</dbReference>
<dbReference type="CDD" id="cd10361">
    <property type="entry name" value="SH2_Fps_family"/>
    <property type="match status" value="1"/>
</dbReference>
<evidence type="ECO:0000259" key="20">
    <source>
        <dbReference type="PROSITE" id="PS50166"/>
    </source>
</evidence>
<gene>
    <name evidence="21" type="ORF">CBOVIS_LOCUS6519</name>
</gene>
<dbReference type="SUPFAM" id="SSF55550">
    <property type="entry name" value="SH2 domain"/>
    <property type="match status" value="1"/>
</dbReference>
<dbReference type="InterPro" id="IPR008266">
    <property type="entry name" value="Tyr_kinase_AS"/>
</dbReference>
<dbReference type="SMART" id="SM00252">
    <property type="entry name" value="SH2"/>
    <property type="match status" value="1"/>
</dbReference>
<feature type="domain" description="Protein kinase" evidence="19">
    <location>
        <begin position="1215"/>
        <end position="1473"/>
    </location>
</feature>
<dbReference type="PRINTS" id="PR00109">
    <property type="entry name" value="TYRKINASE"/>
</dbReference>
<evidence type="ECO:0000259" key="18">
    <source>
        <dbReference type="PROSITE" id="PS50001"/>
    </source>
</evidence>
<dbReference type="InterPro" id="IPR036860">
    <property type="entry name" value="SH2_dom_sf"/>
</dbReference>
<feature type="compositionally biased region" description="Basic and acidic residues" evidence="17">
    <location>
        <begin position="970"/>
        <end position="993"/>
    </location>
</feature>
<evidence type="ECO:0000256" key="9">
    <source>
        <dbReference type="ARBA" id="ARBA00022840"/>
    </source>
</evidence>
<dbReference type="InterPro" id="IPR017441">
    <property type="entry name" value="Protein_kinase_ATP_BS"/>
</dbReference>
<keyword evidence="12" id="KW-0829">Tyrosine-protein kinase</keyword>
<dbReference type="OrthoDB" id="435593at2759"/>
<dbReference type="InterPro" id="IPR035849">
    <property type="entry name" value="Fes/Fps/Fer_SH2"/>
</dbReference>
<dbReference type="GO" id="GO:0031267">
    <property type="term" value="F:small GTPase binding"/>
    <property type="evidence" value="ECO:0007669"/>
    <property type="project" value="InterPro"/>
</dbReference>
<evidence type="ECO:0000256" key="16">
    <source>
        <dbReference type="PROSITE-ProRule" id="PRU10141"/>
    </source>
</evidence>
<keyword evidence="5" id="KW-0963">Cytoplasm</keyword>
<evidence type="ECO:0000256" key="10">
    <source>
        <dbReference type="ARBA" id="ARBA00022999"/>
    </source>
</evidence>
<dbReference type="Pfam" id="PF24138">
    <property type="entry name" value="TPR_TNPO3_IPO13_2nd"/>
    <property type="match status" value="1"/>
</dbReference>
<evidence type="ECO:0000256" key="3">
    <source>
        <dbReference type="ARBA" id="ARBA00011903"/>
    </source>
</evidence>
<dbReference type="GO" id="GO:0005737">
    <property type="term" value="C:cytoplasm"/>
    <property type="evidence" value="ECO:0007669"/>
    <property type="project" value="UniProtKB-SubCell"/>
</dbReference>
<dbReference type="Proteomes" id="UP000494206">
    <property type="component" value="Unassembled WGS sequence"/>
</dbReference>
<dbReference type="Pfam" id="PF07714">
    <property type="entry name" value="PK_Tyr_Ser-Thr"/>
    <property type="match status" value="1"/>
</dbReference>
<dbReference type="PANTHER" id="PTHR12363">
    <property type="entry name" value="TRANSPORTIN 3 AND IMPORTIN 13"/>
    <property type="match status" value="1"/>
</dbReference>
<dbReference type="InterPro" id="IPR013598">
    <property type="entry name" value="Exportin-1/Importin-b-like"/>
</dbReference>
<dbReference type="GO" id="GO:0005886">
    <property type="term" value="C:plasma membrane"/>
    <property type="evidence" value="ECO:0007669"/>
    <property type="project" value="UniProtKB-SubCell"/>
</dbReference>
<evidence type="ECO:0000256" key="7">
    <source>
        <dbReference type="ARBA" id="ARBA00022741"/>
    </source>
</evidence>
<evidence type="ECO:0000256" key="11">
    <source>
        <dbReference type="ARBA" id="ARBA00023136"/>
    </source>
</evidence>
<dbReference type="SUPFAM" id="SSF48371">
    <property type="entry name" value="ARM repeat"/>
    <property type="match status" value="1"/>
</dbReference>
<dbReference type="PROSITE" id="PS50011">
    <property type="entry name" value="PROTEIN_KINASE_DOM"/>
    <property type="match status" value="1"/>
</dbReference>
<keyword evidence="6" id="KW-0808">Transferase</keyword>
<dbReference type="Pfam" id="PF08389">
    <property type="entry name" value="Xpo1"/>
    <property type="match status" value="1"/>
</dbReference>
<keyword evidence="4" id="KW-1003">Cell membrane</keyword>
<dbReference type="PROSITE" id="PS50166">
    <property type="entry name" value="IMPORTIN_B_NT"/>
    <property type="match status" value="1"/>
</dbReference>
<dbReference type="InterPro" id="IPR000719">
    <property type="entry name" value="Prot_kinase_dom"/>
</dbReference>
<dbReference type="InterPro" id="IPR011009">
    <property type="entry name" value="Kinase-like_dom_sf"/>
</dbReference>
<evidence type="ECO:0000313" key="22">
    <source>
        <dbReference type="Proteomes" id="UP000494206"/>
    </source>
</evidence>
<organism evidence="21 22">
    <name type="scientific">Caenorhabditis bovis</name>
    <dbReference type="NCBI Taxonomy" id="2654633"/>
    <lineage>
        <taxon>Eukaryota</taxon>
        <taxon>Metazoa</taxon>
        <taxon>Ecdysozoa</taxon>
        <taxon>Nematoda</taxon>
        <taxon>Chromadorea</taxon>
        <taxon>Rhabditida</taxon>
        <taxon>Rhabditina</taxon>
        <taxon>Rhabditomorpha</taxon>
        <taxon>Rhabditoidea</taxon>
        <taxon>Rhabditidae</taxon>
        <taxon>Peloderinae</taxon>
        <taxon>Caenorhabditis</taxon>
    </lineage>
</organism>
<dbReference type="Pfam" id="PF03810">
    <property type="entry name" value="IBN_N"/>
    <property type="match status" value="1"/>
</dbReference>
<evidence type="ECO:0000256" key="6">
    <source>
        <dbReference type="ARBA" id="ARBA00022679"/>
    </source>
</evidence>
<evidence type="ECO:0000256" key="12">
    <source>
        <dbReference type="ARBA" id="ARBA00023137"/>
    </source>
</evidence>
<dbReference type="EMBL" id="CADEPM010000004">
    <property type="protein sequence ID" value="CAB3404138.1"/>
    <property type="molecule type" value="Genomic_DNA"/>
</dbReference>
<feature type="compositionally biased region" description="Polar residues" evidence="17">
    <location>
        <begin position="627"/>
        <end position="636"/>
    </location>
</feature>
<feature type="region of interest" description="Disordered" evidence="17">
    <location>
        <begin position="1130"/>
        <end position="1150"/>
    </location>
</feature>
<comment type="catalytic activity">
    <reaction evidence="13">
        <text>L-tyrosyl-[protein] + ATP = O-phospho-L-tyrosyl-[protein] + ADP + H(+)</text>
        <dbReference type="Rhea" id="RHEA:10596"/>
        <dbReference type="Rhea" id="RHEA-COMP:10136"/>
        <dbReference type="Rhea" id="RHEA-COMP:20101"/>
        <dbReference type="ChEBI" id="CHEBI:15378"/>
        <dbReference type="ChEBI" id="CHEBI:30616"/>
        <dbReference type="ChEBI" id="CHEBI:46858"/>
        <dbReference type="ChEBI" id="CHEBI:61978"/>
        <dbReference type="ChEBI" id="CHEBI:456216"/>
        <dbReference type="EC" id="2.7.10.2"/>
    </reaction>
</comment>
<evidence type="ECO:0000256" key="4">
    <source>
        <dbReference type="ARBA" id="ARBA00022475"/>
    </source>
</evidence>
<dbReference type="GO" id="GO:0006606">
    <property type="term" value="P:protein import into nucleus"/>
    <property type="evidence" value="ECO:0007669"/>
    <property type="project" value="UniProtKB-ARBA"/>
</dbReference>
<dbReference type="FunFam" id="3.30.200.20:FF:000194">
    <property type="entry name" value="protein-tyrosine kinase 2-beta isoform X1"/>
    <property type="match status" value="1"/>
</dbReference>
<evidence type="ECO:0000256" key="14">
    <source>
        <dbReference type="ARBA" id="ARBA00061333"/>
    </source>
</evidence>
<reference evidence="21 22" key="1">
    <citation type="submission" date="2020-04" db="EMBL/GenBank/DDBJ databases">
        <authorList>
            <person name="Laetsch R D."/>
            <person name="Stevens L."/>
            <person name="Kumar S."/>
            <person name="Blaxter L. M."/>
        </authorList>
    </citation>
    <scope>NUCLEOTIDE SEQUENCE [LARGE SCALE GENOMIC DNA]</scope>
</reference>
<dbReference type="PROSITE" id="PS00109">
    <property type="entry name" value="PROTEIN_KINASE_TYR"/>
    <property type="match status" value="1"/>
</dbReference>
<evidence type="ECO:0000313" key="21">
    <source>
        <dbReference type="EMBL" id="CAB3404138.1"/>
    </source>
</evidence>
<keyword evidence="7 16" id="KW-0547">Nucleotide-binding</keyword>
<dbReference type="CDD" id="cd00192">
    <property type="entry name" value="PTKc"/>
    <property type="match status" value="1"/>
</dbReference>
<feature type="binding site" evidence="16">
    <location>
        <position position="1247"/>
    </location>
    <ligand>
        <name>ATP</name>
        <dbReference type="ChEBI" id="CHEBI:30616"/>
    </ligand>
</feature>
<dbReference type="PANTHER" id="PTHR12363:SF42">
    <property type="entry name" value="TRANSPORTIN-3"/>
    <property type="match status" value="1"/>
</dbReference>
<comment type="similarity">
    <text evidence="14">Belongs to the protein kinase superfamily. Tyr protein kinase family. Fes/fps subfamily.</text>
</comment>
<sequence>MEETIATVCGAVNVLYTGGAQTAEAQEFLTRFQESDESWTICDQIIGRHTDSLACYFAAQTLRSKILKRFRQLPPESYEALRQSLLQHLDRHGGHAHDQQSEATATQLCLAIADLYIQVTTWHNWILELLTQCQSLQGDRTIMTLTLLRVFPEEVAEMRGIGENRRRIVREELANCEKQIMSFLSHVLEKYHNDNGMLNRVLKCLESNLTNPCMSTDSFAEGYLINTVFHILSADTNLPSTVHESATNVVVAALYRAEDVETHKKLAKVLQKSIITLLPSAFKRAEEQEDYDKLLNFTRIFVEMCESFYIQVVNEPSTDFSAVGNIACLELLLLIASHHDYSLIEMTFNVWYRISEELFKFENDEDLQKFRPYAEKFIMALYEHSKFEPDSGAEWPDEKSEFVEFRAKVVEAVRDVVFLVSTDNCLAMMHAVLQETAKKVDAPWEQFEAALFIMACCVQNLLPESEEPVMPEVIGSIVSLPANSPPALVLTSFTLLADANDWLATHTPILPPILKWILQFTQDPRFAPYASSCLESIASKCAPEMTSILDQLMLIIKTLESMTTNGLKAEEAANSIIRACSYIIKNLPSHQIKIGMEKLCDPIVTYLKKTTELTTPDGLHTIDQINHHNNNYQNGTAAHEANKENESNSHRNGEPWTAIAVRPMVWIDRVASVFKDIWKPEDSNPVLWIDTAEKLFHALIEATKKFQSNLRMVEHSIRSIRSMFRALGPSSVVFVEPVVHMLMEVYPQHRHSCLLYMASIVVDEYGVEDRMRPGLLLMLKALTTAAFEMLNLPNGCINNPDTVDDLFRLAQRFTSRAPSVFFIDNVSSHLFALAVTNLQLNHNDANRSVSRFILEVLEQLFRAKKVQYSDPGVVAAQHLIANQGSQLIVSALNASVFHLSGSLQRDMAEIVHMIGRLDKDKQKEWLISAVACLPNDPVKATPQQLQKFVEDVVADCKSQYIKPSHSENMANREKDDDDDKEKGKKILKKNSREVVEENEKSVCRVAATTPKKAKTGSDEIGIAEKATSKKPPPKLTMTERELATNTMKGKNSEKSVKKPVIPANMLAKKEEDFTTLEKKLREFEFYHGFIPREDLVSMLKEKGDYLLRVSEIDEGPNKVRREVILSVIPNSSTKDTKEDTKDGENPENAEKKNNVRNVIVRRYCNFFFIETAKPYDNMKDLISYYKKNTGTVNSFVFTLKNPITLQSWEFLHSDVTIGAVLGAGAFGEVRSGQLKLKDGTVVDVAVKVTKGQGFLTKAKIREMMNEARFIRNFNHKNVVRLYGVAHDEQPLYILLELVRGGSLKDHLTKNKGNLTTMDKIKFSLGAAKGLEYLHGNKVIHRDMAARNCLLDEKVVKITDFGLSRLGPMYKPKGSCKLPTRWLSPEVIATLQFTYASDVYSWGITCYEIFSEGAEPFEGMTNPEVRASIQSSKFLQMPQNCPDKIKSVIATKVFVEVTKRGTMADVVKDIIDYIEDVRLILKYSKMPLSLE</sequence>
<accession>A0A8S1EX50</accession>
<dbReference type="InterPro" id="IPR001245">
    <property type="entry name" value="Ser-Thr/Tyr_kinase_cat_dom"/>
</dbReference>
<feature type="domain" description="Importin N-terminal" evidence="20">
    <location>
        <begin position="25"/>
        <end position="91"/>
    </location>
</feature>
<feature type="compositionally biased region" description="Basic and acidic residues" evidence="17">
    <location>
        <begin position="640"/>
        <end position="653"/>
    </location>
</feature>
<dbReference type="InterPro" id="IPR057941">
    <property type="entry name" value="TPR_TNPO3_IPO13_2nd"/>
</dbReference>
<dbReference type="PROSITE" id="PS50001">
    <property type="entry name" value="SH2"/>
    <property type="match status" value="1"/>
</dbReference>
<evidence type="ECO:0000256" key="1">
    <source>
        <dbReference type="ARBA" id="ARBA00004202"/>
    </source>
</evidence>
<feature type="domain" description="SH2" evidence="18">
    <location>
        <begin position="1085"/>
        <end position="1203"/>
    </location>
</feature>
<evidence type="ECO:0000256" key="13">
    <source>
        <dbReference type="ARBA" id="ARBA00051245"/>
    </source>
</evidence>
<protein>
    <recommendedName>
        <fullName evidence="3">non-specific protein-tyrosine kinase</fullName>
        <ecNumber evidence="3">2.7.10.2</ecNumber>
    </recommendedName>
</protein>
<dbReference type="Gene3D" id="3.30.505.10">
    <property type="entry name" value="SH2 domain"/>
    <property type="match status" value="1"/>
</dbReference>
<dbReference type="SMART" id="SM00913">
    <property type="entry name" value="IBN_N"/>
    <property type="match status" value="1"/>
</dbReference>
<dbReference type="InterPro" id="IPR058537">
    <property type="entry name" value="TPR_TNPO3_IPO13_4th"/>
</dbReference>
<dbReference type="Pfam" id="PF24139">
    <property type="entry name" value="TPR_TNPO3_IPO13_4th"/>
    <property type="match status" value="1"/>
</dbReference>
<dbReference type="InterPro" id="IPR011989">
    <property type="entry name" value="ARM-like"/>
</dbReference>
<keyword evidence="10 15" id="KW-0727">SH2 domain</keyword>